<dbReference type="InterPro" id="IPR009051">
    <property type="entry name" value="Helical_ferredxn"/>
</dbReference>
<dbReference type="GO" id="GO:0051539">
    <property type="term" value="F:4 iron, 4 sulfur cluster binding"/>
    <property type="evidence" value="ECO:0007669"/>
    <property type="project" value="UniProtKB-KW"/>
</dbReference>
<dbReference type="Gene3D" id="1.10.1060.10">
    <property type="entry name" value="Alpha-helical ferredoxin"/>
    <property type="match status" value="1"/>
</dbReference>
<dbReference type="PANTHER" id="PTHR47153">
    <property type="entry name" value="LACTATE UTILIZATION PROTEIN B"/>
    <property type="match status" value="1"/>
</dbReference>
<dbReference type="SUPFAM" id="SSF100950">
    <property type="entry name" value="NagB/RpiA/CoA transferase-like"/>
    <property type="match status" value="1"/>
</dbReference>
<dbReference type="SUPFAM" id="SSF46548">
    <property type="entry name" value="alpha-helical ferredoxin"/>
    <property type="match status" value="1"/>
</dbReference>
<evidence type="ECO:0000256" key="1">
    <source>
        <dbReference type="ARBA" id="ARBA00022448"/>
    </source>
</evidence>
<comment type="caution">
    <text evidence="9">The sequence shown here is derived from an EMBL/GenBank/DDBJ whole genome shotgun (WGS) entry which is preliminary data.</text>
</comment>
<dbReference type="PANTHER" id="PTHR47153:SF2">
    <property type="entry name" value="LACTATE UTILIZATION PROTEIN B"/>
    <property type="match status" value="1"/>
</dbReference>
<dbReference type="Pfam" id="PF13183">
    <property type="entry name" value="Fer4_8"/>
    <property type="match status" value="1"/>
</dbReference>
<dbReference type="Gene3D" id="3.40.50.10420">
    <property type="entry name" value="NagB/RpiA/CoA transferase-like"/>
    <property type="match status" value="1"/>
</dbReference>
<evidence type="ECO:0000259" key="8">
    <source>
        <dbReference type="PROSITE" id="PS51379"/>
    </source>
</evidence>
<evidence type="ECO:0000256" key="4">
    <source>
        <dbReference type="ARBA" id="ARBA00022737"/>
    </source>
</evidence>
<sequence length="461" mass="52584">MSEYVEEFIEQSEIKAFDHEHRRIINFNMGRYETAVERGLSRLSNLENSKRKAHSIKWKVMENLDKLLPEFESNFQKKGGKVIWANDAEEARQEILNIIRKTGAKSVIKSKSMTTEELHLNDFLSENQIEAVESDLGEYIVQLLGQRPYHIVTPAMHLSKEDIARLFHKKFKTPVDATPEQLTLKARELLREKYTTADIGITGANFLIADSGSIALTENEGNARLTTTFPKIHIAIAGIEKIIPSMADLDLFWPLLATHGTGQNLTVYNTIIGGPRQPSETDGPEEMYLILLDNGRTNLLANKEERQGLYCIRCGACLNACPVYKNIGGHTYETTYSGPIGSIITPHMQGMEEFKHLSYASSLCGKCSEVCPAKIDIHKMLLLNRQQSVKNGLSTSKESFGWKQWKKAMLNRSWMDFFSGKWKNFFLKTFFRKSWGNYRELPKVAKKSFNAQWREENKTDS</sequence>
<dbReference type="InterPro" id="IPR037171">
    <property type="entry name" value="NagB/RpiA_transferase-like"/>
</dbReference>
<dbReference type="InterPro" id="IPR003741">
    <property type="entry name" value="LUD_dom"/>
</dbReference>
<dbReference type="AlphaFoldDB" id="A0A7K1Y925"/>
<dbReference type="EMBL" id="WVHT01000003">
    <property type="protein sequence ID" value="MXV51075.1"/>
    <property type="molecule type" value="Genomic_DNA"/>
</dbReference>
<keyword evidence="1" id="KW-0813">Transport</keyword>
<dbReference type="Proteomes" id="UP000466586">
    <property type="component" value="Unassembled WGS sequence"/>
</dbReference>
<proteinExistence type="predicted"/>
<dbReference type="InterPro" id="IPR024185">
    <property type="entry name" value="FTHF_cligase-like_sf"/>
</dbReference>
<gene>
    <name evidence="9" type="ORF">GS399_08845</name>
</gene>
<dbReference type="InterPro" id="IPR004452">
    <property type="entry name" value="LutB/LldF"/>
</dbReference>
<keyword evidence="3" id="KW-0479">Metal-binding</keyword>
<dbReference type="RefSeq" id="WP_160844243.1">
    <property type="nucleotide sequence ID" value="NZ_WVHT01000003.1"/>
</dbReference>
<keyword evidence="5" id="KW-0249">Electron transport</keyword>
<dbReference type="GO" id="GO:0046872">
    <property type="term" value="F:metal ion binding"/>
    <property type="evidence" value="ECO:0007669"/>
    <property type="project" value="UniProtKB-KW"/>
</dbReference>
<keyword evidence="4" id="KW-0677">Repeat</keyword>
<organism evidence="9 10">
    <name type="scientific">Hufsiella arboris</name>
    <dbReference type="NCBI Taxonomy" id="2695275"/>
    <lineage>
        <taxon>Bacteria</taxon>
        <taxon>Pseudomonadati</taxon>
        <taxon>Bacteroidota</taxon>
        <taxon>Sphingobacteriia</taxon>
        <taxon>Sphingobacteriales</taxon>
        <taxon>Sphingobacteriaceae</taxon>
        <taxon>Hufsiella</taxon>
    </lineage>
</organism>
<evidence type="ECO:0000256" key="6">
    <source>
        <dbReference type="ARBA" id="ARBA00023004"/>
    </source>
</evidence>
<keyword evidence="2" id="KW-0004">4Fe-4S</keyword>
<dbReference type="NCBIfam" id="TIGR00273">
    <property type="entry name" value="LutB/LldF family L-lactate oxidation iron-sulfur protein"/>
    <property type="match status" value="1"/>
</dbReference>
<protein>
    <submittedName>
        <fullName evidence="9">Iron-sulfur cluster-binding protein</fullName>
    </submittedName>
</protein>
<evidence type="ECO:0000313" key="9">
    <source>
        <dbReference type="EMBL" id="MXV51075.1"/>
    </source>
</evidence>
<keyword evidence="6" id="KW-0408">Iron</keyword>
<dbReference type="PROSITE" id="PS00198">
    <property type="entry name" value="4FE4S_FER_1"/>
    <property type="match status" value="1"/>
</dbReference>
<dbReference type="InterPro" id="IPR017896">
    <property type="entry name" value="4Fe4S_Fe-S-bd"/>
</dbReference>
<accession>A0A7K1Y925</accession>
<evidence type="ECO:0000313" key="10">
    <source>
        <dbReference type="Proteomes" id="UP000466586"/>
    </source>
</evidence>
<dbReference type="PROSITE" id="PS51379">
    <property type="entry name" value="4FE4S_FER_2"/>
    <property type="match status" value="1"/>
</dbReference>
<name>A0A7K1Y925_9SPHI</name>
<reference evidence="9 10" key="1">
    <citation type="submission" date="2019-11" db="EMBL/GenBank/DDBJ databases">
        <title>Pedobacter sp. HMF7647 Genome sequencing and assembly.</title>
        <authorList>
            <person name="Kang H."/>
            <person name="Kim H."/>
            <person name="Joh K."/>
        </authorList>
    </citation>
    <scope>NUCLEOTIDE SEQUENCE [LARGE SCALE GENOMIC DNA]</scope>
    <source>
        <strain evidence="9 10">HMF7647</strain>
    </source>
</reference>
<dbReference type="Pfam" id="PF02589">
    <property type="entry name" value="LUD_dom"/>
    <property type="match status" value="1"/>
</dbReference>
<evidence type="ECO:0000256" key="2">
    <source>
        <dbReference type="ARBA" id="ARBA00022485"/>
    </source>
</evidence>
<evidence type="ECO:0000256" key="5">
    <source>
        <dbReference type="ARBA" id="ARBA00022982"/>
    </source>
</evidence>
<keyword evidence="10" id="KW-1185">Reference proteome</keyword>
<evidence type="ECO:0000256" key="3">
    <source>
        <dbReference type="ARBA" id="ARBA00022723"/>
    </source>
</evidence>
<keyword evidence="7" id="KW-0411">Iron-sulfur</keyword>
<evidence type="ECO:0000256" key="7">
    <source>
        <dbReference type="ARBA" id="ARBA00023014"/>
    </source>
</evidence>
<feature type="domain" description="4Fe-4S ferredoxin-type" evidence="8">
    <location>
        <begin position="302"/>
        <end position="332"/>
    </location>
</feature>
<dbReference type="InterPro" id="IPR017900">
    <property type="entry name" value="4Fe4S_Fe_S_CS"/>
</dbReference>
<dbReference type="GO" id="GO:0006089">
    <property type="term" value="P:lactate metabolic process"/>
    <property type="evidence" value="ECO:0007669"/>
    <property type="project" value="InterPro"/>
</dbReference>